<dbReference type="GeneID" id="77675045"/>
<comment type="caution">
    <text evidence="1">The sequence shown here is derived from an EMBL/GenBank/DDBJ whole genome shotgun (WGS) entry which is preliminary data.</text>
</comment>
<dbReference type="Proteomes" id="UP000054524">
    <property type="component" value="Unassembled WGS sequence"/>
</dbReference>
<dbReference type="EMBL" id="AKIJ01000001">
    <property type="protein sequence ID" value="KFG27001.1"/>
    <property type="molecule type" value="Genomic_DNA"/>
</dbReference>
<accession>A0A086J4D3</accession>
<evidence type="ECO:0000313" key="1">
    <source>
        <dbReference type="EMBL" id="KFG27001.1"/>
    </source>
</evidence>
<name>A0A086J4D3_NEMA1</name>
<reference evidence="1 2" key="1">
    <citation type="journal article" date="2014" name="Genome Announc.">
        <title>Genome Sequence of the Microsporidian Species Nematocida sp1 Strain ERTm6 (ATCC PRA-372).</title>
        <authorList>
            <person name="Bakowski M.A."/>
            <person name="Priest M."/>
            <person name="Young S."/>
            <person name="Cuomo C.A."/>
            <person name="Troemel E.R."/>
        </authorList>
    </citation>
    <scope>NUCLEOTIDE SEQUENCE [LARGE SCALE GENOMIC DNA]</scope>
    <source>
        <strain evidence="1 2">ERTm6</strain>
    </source>
</reference>
<sequence length="427" mass="49164">MNEKILGLQEPVLSEYVENLLPVFEQRKQELIILVTNMPQKHSFANHICEELLQRYTKERIVELEVEMLKYASKDYFLITNACVYLERRWNTALIQKILKEAAGDEERYNILLSLTTEPSEEDVCNDFTVDVQITLPEGFEKLKEMYLILTDLRARNIIQSVRDAFTAYKIIMAYNGNIYYTLGEINALIDLESVAFGDALGGLLLGILYKKEEITYFSNILIRLLKRNKMHTHSFIQLLLTAYNLKDAIWEKLQDVVPHLYIRLGADRKLGTCLLYTLNLRNAVFLYEIMNGDVPEIEIFDKCVEGKESTPDESVRAAVREVISIPHEETYSTPCGVEVDLSASTDCKPPVRYSEVEDKIQFCAFFIKHTAPTITHLNNISVEYKDVIKNMTEQEIAVLVGCALAQKNSLVHKELLVNKIYRIRTN</sequence>
<gene>
    <name evidence="1" type="ORF">NESG_00072</name>
</gene>
<dbReference type="OrthoDB" id="2187017at2759"/>
<dbReference type="HOGENOM" id="CLU_642648_0_0_1"/>
<proteinExistence type="predicted"/>
<keyword evidence="2" id="KW-1185">Reference proteome</keyword>
<dbReference type="RefSeq" id="XP_052905556.1">
    <property type="nucleotide sequence ID" value="XM_053047731.1"/>
</dbReference>
<evidence type="ECO:0000313" key="2">
    <source>
        <dbReference type="Proteomes" id="UP000054524"/>
    </source>
</evidence>
<dbReference type="AlphaFoldDB" id="A0A086J4D3"/>
<organism evidence="1 2">
    <name type="scientific">Nematocida ausubeli (strain ATCC PRA-371 / ERTm2)</name>
    <name type="common">Nematode killer fungus</name>
    <dbReference type="NCBI Taxonomy" id="1913371"/>
    <lineage>
        <taxon>Eukaryota</taxon>
        <taxon>Fungi</taxon>
        <taxon>Fungi incertae sedis</taxon>
        <taxon>Microsporidia</taxon>
        <taxon>Nematocida</taxon>
    </lineage>
</organism>
<protein>
    <submittedName>
        <fullName evidence="1">Uncharacterized protein</fullName>
    </submittedName>
</protein>